<protein>
    <submittedName>
        <fullName evidence="1">Uncharacterized protein</fullName>
    </submittedName>
</protein>
<reference evidence="1 2" key="1">
    <citation type="journal article" date="2018" name="Front. Plant Sci.">
        <title>Red Clover (Trifolium pratense) and Zigzag Clover (T. medium) - A Picture of Genomic Similarities and Differences.</title>
        <authorList>
            <person name="Dluhosova J."/>
            <person name="Istvanek J."/>
            <person name="Nedelnik J."/>
            <person name="Repkova J."/>
        </authorList>
    </citation>
    <scope>NUCLEOTIDE SEQUENCE [LARGE SCALE GENOMIC DNA]</scope>
    <source>
        <strain evidence="2">cv. 10/8</strain>
        <tissue evidence="1">Leaf</tissue>
    </source>
</reference>
<dbReference type="AlphaFoldDB" id="A0A392V8U7"/>
<evidence type="ECO:0000313" key="1">
    <source>
        <dbReference type="EMBL" id="MCI84726.1"/>
    </source>
</evidence>
<comment type="caution">
    <text evidence="1">The sequence shown here is derived from an EMBL/GenBank/DDBJ whole genome shotgun (WGS) entry which is preliminary data.</text>
</comment>
<evidence type="ECO:0000313" key="2">
    <source>
        <dbReference type="Proteomes" id="UP000265520"/>
    </source>
</evidence>
<keyword evidence="2" id="KW-1185">Reference proteome</keyword>
<dbReference type="EMBL" id="LXQA011097770">
    <property type="protein sequence ID" value="MCI84726.1"/>
    <property type="molecule type" value="Genomic_DNA"/>
</dbReference>
<sequence length="31" mass="3446">SGGIAVDPAKVDAVSQWERLNLYRRLGVFLD</sequence>
<name>A0A392V8U7_9FABA</name>
<accession>A0A392V8U7</accession>
<dbReference type="Proteomes" id="UP000265520">
    <property type="component" value="Unassembled WGS sequence"/>
</dbReference>
<organism evidence="1 2">
    <name type="scientific">Trifolium medium</name>
    <dbReference type="NCBI Taxonomy" id="97028"/>
    <lineage>
        <taxon>Eukaryota</taxon>
        <taxon>Viridiplantae</taxon>
        <taxon>Streptophyta</taxon>
        <taxon>Embryophyta</taxon>
        <taxon>Tracheophyta</taxon>
        <taxon>Spermatophyta</taxon>
        <taxon>Magnoliopsida</taxon>
        <taxon>eudicotyledons</taxon>
        <taxon>Gunneridae</taxon>
        <taxon>Pentapetalae</taxon>
        <taxon>rosids</taxon>
        <taxon>fabids</taxon>
        <taxon>Fabales</taxon>
        <taxon>Fabaceae</taxon>
        <taxon>Papilionoideae</taxon>
        <taxon>50 kb inversion clade</taxon>
        <taxon>NPAAA clade</taxon>
        <taxon>Hologalegina</taxon>
        <taxon>IRL clade</taxon>
        <taxon>Trifolieae</taxon>
        <taxon>Trifolium</taxon>
    </lineage>
</organism>
<feature type="non-terminal residue" evidence="1">
    <location>
        <position position="1"/>
    </location>
</feature>
<proteinExistence type="predicted"/>